<evidence type="ECO:0000256" key="1">
    <source>
        <dbReference type="PROSITE-ProRule" id="PRU00285"/>
    </source>
</evidence>
<sequence length="100" mass="11368">MTITHTETSVILRFAVQGLLKRDLIIDMDDVHHILTVSGDIKTSDSIDHSGPFTKKIHLPKYIDTKGARARLENDELEIVLPKLAHSEEKVLTRRVQLDE</sequence>
<keyword evidence="5" id="KW-1185">Reference proteome</keyword>
<dbReference type="CDD" id="cd00298">
    <property type="entry name" value="ACD_sHsps_p23-like"/>
    <property type="match status" value="1"/>
</dbReference>
<proteinExistence type="inferred from homology"/>
<evidence type="ECO:0000313" key="4">
    <source>
        <dbReference type="EMBL" id="KAF0973222.1"/>
    </source>
</evidence>
<evidence type="ECO:0000256" key="2">
    <source>
        <dbReference type="RuleBase" id="RU003616"/>
    </source>
</evidence>
<dbReference type="Gene3D" id="2.60.40.790">
    <property type="match status" value="1"/>
</dbReference>
<dbReference type="VEuPathDB" id="AmoebaDB:FDP41_008429"/>
<dbReference type="VEuPathDB" id="AmoebaDB:NF0033320"/>
<dbReference type="EMBL" id="VFQX01000061">
    <property type="protein sequence ID" value="KAF0973222.1"/>
    <property type="molecule type" value="Genomic_DNA"/>
</dbReference>
<reference evidence="4 5" key="1">
    <citation type="journal article" date="2019" name="Sci. Rep.">
        <title>Nanopore sequencing improves the draft genome of the human pathogenic amoeba Naegleria fowleri.</title>
        <authorList>
            <person name="Liechti N."/>
            <person name="Schurch N."/>
            <person name="Bruggmann R."/>
            <person name="Wittwer M."/>
        </authorList>
    </citation>
    <scope>NUCLEOTIDE SEQUENCE [LARGE SCALE GENOMIC DNA]</scope>
    <source>
        <strain evidence="4 5">ATCC 30894</strain>
    </source>
</reference>
<evidence type="ECO:0000259" key="3">
    <source>
        <dbReference type="PROSITE" id="PS01031"/>
    </source>
</evidence>
<dbReference type="InterPro" id="IPR002068">
    <property type="entry name" value="A-crystallin/Hsp20_dom"/>
</dbReference>
<comment type="similarity">
    <text evidence="1 2">Belongs to the small heat shock protein (HSP20) family.</text>
</comment>
<dbReference type="InterPro" id="IPR008978">
    <property type="entry name" value="HSP20-like_chaperone"/>
</dbReference>
<dbReference type="GeneID" id="68115647"/>
<accession>A0A6A5BEK8</accession>
<dbReference type="SUPFAM" id="SSF49764">
    <property type="entry name" value="HSP20-like chaperones"/>
    <property type="match status" value="1"/>
</dbReference>
<comment type="caution">
    <text evidence="4">The sequence shown here is derived from an EMBL/GenBank/DDBJ whole genome shotgun (WGS) entry which is preliminary data.</text>
</comment>
<dbReference type="OrthoDB" id="10303829at2759"/>
<dbReference type="Pfam" id="PF00011">
    <property type="entry name" value="HSP20"/>
    <property type="match status" value="1"/>
</dbReference>
<dbReference type="RefSeq" id="XP_044557935.1">
    <property type="nucleotide sequence ID" value="XM_044712281.1"/>
</dbReference>
<name>A0A6A5BEK8_NAEFO</name>
<protein>
    <recommendedName>
        <fullName evidence="3">SHSP domain-containing protein</fullName>
    </recommendedName>
</protein>
<dbReference type="Proteomes" id="UP000444721">
    <property type="component" value="Unassembled WGS sequence"/>
</dbReference>
<organism evidence="4 5">
    <name type="scientific">Naegleria fowleri</name>
    <name type="common">Brain eating amoeba</name>
    <dbReference type="NCBI Taxonomy" id="5763"/>
    <lineage>
        <taxon>Eukaryota</taxon>
        <taxon>Discoba</taxon>
        <taxon>Heterolobosea</taxon>
        <taxon>Tetramitia</taxon>
        <taxon>Eutetramitia</taxon>
        <taxon>Vahlkampfiidae</taxon>
        <taxon>Naegleria</taxon>
    </lineage>
</organism>
<evidence type="ECO:0000313" key="5">
    <source>
        <dbReference type="Proteomes" id="UP000444721"/>
    </source>
</evidence>
<gene>
    <name evidence="4" type="ORF">FDP41_008429</name>
</gene>
<dbReference type="PROSITE" id="PS01031">
    <property type="entry name" value="SHSP"/>
    <property type="match status" value="1"/>
</dbReference>
<feature type="domain" description="SHSP" evidence="3">
    <location>
        <begin position="1"/>
        <end position="100"/>
    </location>
</feature>
<dbReference type="AlphaFoldDB" id="A0A6A5BEK8"/>